<dbReference type="RefSeq" id="WP_138537434.1">
    <property type="nucleotide sequence ID" value="NZ_CP045429.1"/>
</dbReference>
<evidence type="ECO:0000256" key="9">
    <source>
        <dbReference type="ARBA" id="ARBA00023065"/>
    </source>
</evidence>
<feature type="domain" description="SLBB" evidence="18">
    <location>
        <begin position="201"/>
        <end position="278"/>
    </location>
</feature>
<dbReference type="PANTHER" id="PTHR33619:SF3">
    <property type="entry name" value="POLYSACCHARIDE EXPORT PROTEIN GFCE-RELATED"/>
    <property type="match status" value="1"/>
</dbReference>
<feature type="domain" description="Soluble ligand binding" evidence="17">
    <location>
        <begin position="767"/>
        <end position="813"/>
    </location>
</feature>
<keyword evidence="14" id="KW-0449">Lipoprotein</keyword>
<comment type="subcellular location">
    <subcellularLocation>
        <location evidence="1">Cell outer membrane</location>
        <topology evidence="1">Multi-pass membrane protein</topology>
    </subcellularLocation>
</comment>
<keyword evidence="8" id="KW-0625">Polysaccharide transport</keyword>
<dbReference type="PANTHER" id="PTHR33619">
    <property type="entry name" value="POLYSACCHARIDE EXPORT PROTEIN GFCE-RELATED"/>
    <property type="match status" value="1"/>
</dbReference>
<dbReference type="GO" id="GO:0015288">
    <property type="term" value="F:porin activity"/>
    <property type="evidence" value="ECO:0007669"/>
    <property type="project" value="UniProtKB-KW"/>
</dbReference>
<evidence type="ECO:0000256" key="3">
    <source>
        <dbReference type="ARBA" id="ARBA00022448"/>
    </source>
</evidence>
<evidence type="ECO:0000256" key="5">
    <source>
        <dbReference type="ARBA" id="ARBA00022597"/>
    </source>
</evidence>
<dbReference type="GO" id="GO:0015159">
    <property type="term" value="F:polysaccharide transmembrane transporter activity"/>
    <property type="evidence" value="ECO:0007669"/>
    <property type="project" value="InterPro"/>
</dbReference>
<keyword evidence="11" id="KW-0472">Membrane</keyword>
<proteinExistence type="inferred from homology"/>
<dbReference type="Pfam" id="PF22461">
    <property type="entry name" value="SLBB_2"/>
    <property type="match status" value="1"/>
</dbReference>
<feature type="domain" description="Soluble ligand binding" evidence="17">
    <location>
        <begin position="285"/>
        <end position="329"/>
    </location>
</feature>
<evidence type="ECO:0000256" key="11">
    <source>
        <dbReference type="ARBA" id="ARBA00023136"/>
    </source>
</evidence>
<feature type="domain" description="Polysaccharide export protein N-terminal" evidence="16">
    <location>
        <begin position="121"/>
        <end position="187"/>
    </location>
</feature>
<evidence type="ECO:0000256" key="7">
    <source>
        <dbReference type="ARBA" id="ARBA00022729"/>
    </source>
</evidence>
<dbReference type="InterPro" id="IPR054765">
    <property type="entry name" value="SLBB_dom"/>
</dbReference>
<keyword evidence="9" id="KW-0406">Ion transport</keyword>
<dbReference type="Pfam" id="PF02563">
    <property type="entry name" value="Poly_export"/>
    <property type="match status" value="1"/>
</dbReference>
<evidence type="ECO:0000256" key="12">
    <source>
        <dbReference type="ARBA" id="ARBA00023139"/>
    </source>
</evidence>
<keyword evidence="5" id="KW-0762">Sugar transport</keyword>
<dbReference type="AlphaFoldDB" id="A0A5S3V236"/>
<evidence type="ECO:0000256" key="4">
    <source>
        <dbReference type="ARBA" id="ARBA00022452"/>
    </source>
</evidence>
<keyword evidence="13" id="KW-0998">Cell outer membrane</keyword>
<evidence type="ECO:0000256" key="2">
    <source>
        <dbReference type="ARBA" id="ARBA00009450"/>
    </source>
</evidence>
<dbReference type="InterPro" id="IPR003715">
    <property type="entry name" value="Poly_export_N"/>
</dbReference>
<dbReference type="GO" id="GO:0046930">
    <property type="term" value="C:pore complex"/>
    <property type="evidence" value="ECO:0007669"/>
    <property type="project" value="UniProtKB-KW"/>
</dbReference>
<comment type="similarity">
    <text evidence="2">Belongs to the BexD/CtrA/VexA family.</text>
</comment>
<dbReference type="InterPro" id="IPR019554">
    <property type="entry name" value="Soluble_ligand-bd"/>
</dbReference>
<dbReference type="GO" id="GO:0009279">
    <property type="term" value="C:cell outer membrane"/>
    <property type="evidence" value="ECO:0007669"/>
    <property type="project" value="UniProtKB-SubCell"/>
</dbReference>
<reference evidence="19 20" key="1">
    <citation type="submission" date="2019-10" db="EMBL/GenBank/DDBJ databases">
        <title>Pseudoalteromonas rubra S4059.</title>
        <authorList>
            <person name="Paulsen S."/>
            <person name="Wang X."/>
        </authorList>
    </citation>
    <scope>NUCLEOTIDE SEQUENCE [LARGE SCALE GENOMIC DNA]</scope>
    <source>
        <strain evidence="19 20">S4059</strain>
    </source>
</reference>
<sequence length="872" mass="96127">MFLKRFFALMTLVFSSIILAFNPTPEQIAQFKKLPEEQQQALAKQYGVDISTLGSATTSGAVNPQTKKENINSILPRDIEREEEEVVEDPLKPKVEELEPFGYDLFSGEPTTFAPTEAVSAPQGYIIGVGDVISVNLYGKESHSHRVIVDGEGMLSIPDYSPVSVAGLTYSELKKLLQEKIKREAIGLNAYVSLAELRSIRVMVVGEAYKPGSYVLSPLSTVTHALFASGGLSDIASLRSVQVKRDGNVAAELDLYDLLLRGDSAGDITLRDGDVVFVPSVGPQVKVEGMVRRAAIFELKNGESAQELKQMFGGFKAEAYLKKVQVNRVVDNAVSSALSVDYRNASETTYVPQGGDHIKVMPVGETIVDSITLIGAVTRPGHYQWKDGISVDQILTNLKTDLLPQADLEYAIIVRERDQLSNIEVLQFSINDVLTGKKVMLQKNDKLFIFSRFSSALEEEEVLVNLALTAEQKSLQEKVKLWHLYEHSQFEQKVLFGLSLDEKSVGIKERYLEKKAAGLAPFSREQLLAPINLKLQQQASVGSQVATFEVLGKVKFPGIYPLAENATIEDAIDAAGGLLESAYAEYFELTRYAETGEISNLRLDWNAETAEERLQSRDTVNILTKPNWQESYRVSLQGEVNFPGTYSVKRGDTLHSLIQRAGGLTGFAEPKAAILTRESLKEQEEKQIETLSENLRKDLAARSMQKSVSSASLSYSDMNKIMADLSKVEAVGRLVIDLPRILSKMEDVVLQDGDTLYVPVLQDSISIIGEVNYPSAHLFRKGISLDEYIDLSGGMKDRAEEDQIYIIKANGSVVLPRKSSWFAVEDHQGGLEAGDTIVVPMDSSHMDNFTLWSTATQIAYQLGIALAAITSL</sequence>
<keyword evidence="10" id="KW-0626">Porin</keyword>
<evidence type="ECO:0000256" key="14">
    <source>
        <dbReference type="ARBA" id="ARBA00023288"/>
    </source>
</evidence>
<keyword evidence="6" id="KW-0812">Transmembrane</keyword>
<evidence type="ECO:0000256" key="1">
    <source>
        <dbReference type="ARBA" id="ARBA00004571"/>
    </source>
</evidence>
<feature type="domain" description="Soluble ligand binding" evidence="17">
    <location>
        <begin position="548"/>
        <end position="592"/>
    </location>
</feature>
<accession>A0A5S3V236</accession>
<keyword evidence="3" id="KW-0813">Transport</keyword>
<evidence type="ECO:0000313" key="19">
    <source>
        <dbReference type="EMBL" id="QPB84657.1"/>
    </source>
</evidence>
<gene>
    <name evidence="19" type="ORF">CWC22_017390</name>
</gene>
<evidence type="ECO:0000256" key="13">
    <source>
        <dbReference type="ARBA" id="ARBA00023237"/>
    </source>
</evidence>
<evidence type="ECO:0000256" key="10">
    <source>
        <dbReference type="ARBA" id="ARBA00023114"/>
    </source>
</evidence>
<organism evidence="19 20">
    <name type="scientific">Pseudoalteromonas rubra</name>
    <dbReference type="NCBI Taxonomy" id="43658"/>
    <lineage>
        <taxon>Bacteria</taxon>
        <taxon>Pseudomonadati</taxon>
        <taxon>Pseudomonadota</taxon>
        <taxon>Gammaproteobacteria</taxon>
        <taxon>Alteromonadales</taxon>
        <taxon>Pseudoalteromonadaceae</taxon>
        <taxon>Pseudoalteromonas</taxon>
    </lineage>
</organism>
<keyword evidence="7 15" id="KW-0732">Signal</keyword>
<name>A0A5S3V236_9GAMM</name>
<dbReference type="Pfam" id="PF10531">
    <property type="entry name" value="SLBB"/>
    <property type="match status" value="4"/>
</dbReference>
<feature type="domain" description="Soluble ligand binding" evidence="17">
    <location>
        <begin position="634"/>
        <end position="677"/>
    </location>
</feature>
<keyword evidence="4" id="KW-1134">Transmembrane beta strand</keyword>
<keyword evidence="12" id="KW-0564">Palmitate</keyword>
<evidence type="ECO:0000259" key="18">
    <source>
        <dbReference type="Pfam" id="PF22461"/>
    </source>
</evidence>
<evidence type="ECO:0000259" key="16">
    <source>
        <dbReference type="Pfam" id="PF02563"/>
    </source>
</evidence>
<evidence type="ECO:0000256" key="8">
    <source>
        <dbReference type="ARBA" id="ARBA00023047"/>
    </source>
</evidence>
<dbReference type="Gene3D" id="3.10.560.10">
    <property type="entry name" value="Outer membrane lipoprotein wza domain like"/>
    <property type="match status" value="6"/>
</dbReference>
<feature type="chain" id="PRO_5035259120" evidence="15">
    <location>
        <begin position="21"/>
        <end position="872"/>
    </location>
</feature>
<evidence type="ECO:0000313" key="20">
    <source>
        <dbReference type="Proteomes" id="UP000305729"/>
    </source>
</evidence>
<dbReference type="Proteomes" id="UP000305729">
    <property type="component" value="Chromosome 1"/>
</dbReference>
<evidence type="ECO:0000256" key="15">
    <source>
        <dbReference type="SAM" id="SignalP"/>
    </source>
</evidence>
<protein>
    <submittedName>
        <fullName evidence="19">Polysaccharide biosynthesis protein</fullName>
    </submittedName>
</protein>
<evidence type="ECO:0000259" key="17">
    <source>
        <dbReference type="Pfam" id="PF10531"/>
    </source>
</evidence>
<dbReference type="GO" id="GO:0006811">
    <property type="term" value="P:monoatomic ion transport"/>
    <property type="evidence" value="ECO:0007669"/>
    <property type="project" value="UniProtKB-KW"/>
</dbReference>
<dbReference type="InterPro" id="IPR049712">
    <property type="entry name" value="Poly_export"/>
</dbReference>
<dbReference type="Gene3D" id="3.30.1950.10">
    <property type="entry name" value="wza like domain"/>
    <property type="match status" value="1"/>
</dbReference>
<feature type="signal peptide" evidence="15">
    <location>
        <begin position="1"/>
        <end position="20"/>
    </location>
</feature>
<evidence type="ECO:0000256" key="6">
    <source>
        <dbReference type="ARBA" id="ARBA00022692"/>
    </source>
</evidence>
<dbReference type="EMBL" id="CP045429">
    <property type="protein sequence ID" value="QPB84657.1"/>
    <property type="molecule type" value="Genomic_DNA"/>
</dbReference>